<dbReference type="AlphaFoldDB" id="A0A075HQK7"/>
<reference evidence="1" key="1">
    <citation type="journal article" date="2014" name="Genome Biol. Evol.">
        <title>Pangenome evidence for extensive interdomain horizontal transfer affecting lineage core and shell genes in uncultured planktonic thaumarchaeota and euryarchaeota.</title>
        <authorList>
            <person name="Deschamps P."/>
            <person name="Zivanovic Y."/>
            <person name="Moreira D."/>
            <person name="Rodriguez-Valera F."/>
            <person name="Lopez-Garcia P."/>
        </authorList>
    </citation>
    <scope>NUCLEOTIDE SEQUENCE</scope>
</reference>
<evidence type="ECO:0008006" key="2">
    <source>
        <dbReference type="Google" id="ProtNLM"/>
    </source>
</evidence>
<organism evidence="1">
    <name type="scientific">uncultured marine thaumarchaeote KM3_74_G04</name>
    <dbReference type="NCBI Taxonomy" id="1456274"/>
    <lineage>
        <taxon>Archaea</taxon>
        <taxon>Nitrososphaerota</taxon>
        <taxon>environmental samples</taxon>
    </lineage>
</organism>
<dbReference type="GO" id="GO:0016491">
    <property type="term" value="F:oxidoreductase activity"/>
    <property type="evidence" value="ECO:0007669"/>
    <property type="project" value="InterPro"/>
</dbReference>
<sequence>MKIINNLTFKAILKTKGRKTGKEHTVWAKAVTYNDMIYFSRRNPNSDWLKNAIAHPQVKVEFDGNKFSGVARLVQEEELSQKISNLKYTEESRQKEARVVLEIKLLKSD</sequence>
<evidence type="ECO:0000313" key="1">
    <source>
        <dbReference type="EMBL" id="AIF16687.1"/>
    </source>
</evidence>
<accession>A0A075HQK7</accession>
<proteinExistence type="predicted"/>
<dbReference type="Gene3D" id="2.30.110.10">
    <property type="entry name" value="Electron Transport, Fmn-binding Protein, Chain A"/>
    <property type="match status" value="1"/>
</dbReference>
<dbReference type="EMBL" id="KF901062">
    <property type="protein sequence ID" value="AIF16687.1"/>
    <property type="molecule type" value="Genomic_DNA"/>
</dbReference>
<name>A0A075HQK7_9ARCH</name>
<dbReference type="InterPro" id="IPR012349">
    <property type="entry name" value="Split_barrel_FMN-bd"/>
</dbReference>
<protein>
    <recommendedName>
        <fullName evidence="2">Pyridoxamine 5'-phosphate oxidase family protein</fullName>
    </recommendedName>
</protein>
<dbReference type="Pfam" id="PF04075">
    <property type="entry name" value="F420H2_quin_red"/>
    <property type="match status" value="1"/>
</dbReference>
<dbReference type="InterPro" id="IPR004378">
    <property type="entry name" value="F420H2_quin_Rdtase"/>
</dbReference>